<dbReference type="Pfam" id="PF01042">
    <property type="entry name" value="Ribonuc_L-PSP"/>
    <property type="match status" value="1"/>
</dbReference>
<dbReference type="PANTHER" id="PTHR11803">
    <property type="entry name" value="2-IMINOBUTANOATE/2-IMINOPROPANOATE DEAMINASE RIDA"/>
    <property type="match status" value="1"/>
</dbReference>
<evidence type="ECO:0008006" key="4">
    <source>
        <dbReference type="Google" id="ProtNLM"/>
    </source>
</evidence>
<dbReference type="EMBL" id="JACRIW010000038">
    <property type="protein sequence ID" value="MBI5168845.1"/>
    <property type="molecule type" value="Genomic_DNA"/>
</dbReference>
<reference evidence="2" key="1">
    <citation type="submission" date="2020-07" db="EMBL/GenBank/DDBJ databases">
        <title>Huge and variable diversity of episymbiotic CPR bacteria and DPANN archaea in groundwater ecosystems.</title>
        <authorList>
            <person name="He C.Y."/>
            <person name="Keren R."/>
            <person name="Whittaker M."/>
            <person name="Farag I.F."/>
            <person name="Doudna J."/>
            <person name="Cate J.H.D."/>
            <person name="Banfield J.F."/>
        </authorList>
    </citation>
    <scope>NUCLEOTIDE SEQUENCE</scope>
    <source>
        <strain evidence="2">NC_groundwater_1813_Pr3_B-0.1um_71_17</strain>
    </source>
</reference>
<dbReference type="Proteomes" id="UP000696931">
    <property type="component" value="Unassembled WGS sequence"/>
</dbReference>
<evidence type="ECO:0000313" key="3">
    <source>
        <dbReference type="Proteomes" id="UP000696931"/>
    </source>
</evidence>
<comment type="caution">
    <text evidence="2">The sequence shown here is derived from an EMBL/GenBank/DDBJ whole genome shotgun (WGS) entry which is preliminary data.</text>
</comment>
<evidence type="ECO:0000256" key="1">
    <source>
        <dbReference type="ARBA" id="ARBA00010552"/>
    </source>
</evidence>
<dbReference type="GO" id="GO:0019239">
    <property type="term" value="F:deaminase activity"/>
    <property type="evidence" value="ECO:0007669"/>
    <property type="project" value="TreeGrafter"/>
</dbReference>
<sequence length="133" mass="13677">MKTPLNVAGAPKAIGPYAQAQIVRLHGGNKMVFTSGQIGLDPATGEIVAGGVKEQCERVFANLAAVLGGAGLSFADAVKTTVYLADMADFAIMNEVYARHLGESLPARTTIAAAGLPKGARVEIDIVAVGRDL</sequence>
<dbReference type="InterPro" id="IPR006056">
    <property type="entry name" value="RidA"/>
</dbReference>
<dbReference type="AlphaFoldDB" id="A0A933SCN9"/>
<gene>
    <name evidence="2" type="ORF">HZA61_05110</name>
</gene>
<dbReference type="PANTHER" id="PTHR11803:SF39">
    <property type="entry name" value="2-IMINOBUTANOATE_2-IMINOPROPANOATE DEAMINASE"/>
    <property type="match status" value="1"/>
</dbReference>
<comment type="similarity">
    <text evidence="1">Belongs to the RutC family.</text>
</comment>
<dbReference type="InterPro" id="IPR035959">
    <property type="entry name" value="RutC-like_sf"/>
</dbReference>
<protein>
    <recommendedName>
        <fullName evidence="4">RidA family protein</fullName>
    </recommendedName>
</protein>
<dbReference type="Gene3D" id="3.30.1330.40">
    <property type="entry name" value="RutC-like"/>
    <property type="match status" value="1"/>
</dbReference>
<dbReference type="SUPFAM" id="SSF55298">
    <property type="entry name" value="YjgF-like"/>
    <property type="match status" value="1"/>
</dbReference>
<accession>A0A933SCN9</accession>
<dbReference type="CDD" id="cd00448">
    <property type="entry name" value="YjgF_YER057c_UK114_family"/>
    <property type="match status" value="1"/>
</dbReference>
<organism evidence="2 3">
    <name type="scientific">Eiseniibacteriota bacterium</name>
    <dbReference type="NCBI Taxonomy" id="2212470"/>
    <lineage>
        <taxon>Bacteria</taxon>
        <taxon>Candidatus Eiseniibacteriota</taxon>
    </lineage>
</organism>
<evidence type="ECO:0000313" key="2">
    <source>
        <dbReference type="EMBL" id="MBI5168845.1"/>
    </source>
</evidence>
<proteinExistence type="inferred from homology"/>
<dbReference type="InterPro" id="IPR006175">
    <property type="entry name" value="YjgF/YER057c/UK114"/>
</dbReference>
<dbReference type="NCBIfam" id="TIGR00004">
    <property type="entry name" value="Rid family detoxifying hydrolase"/>
    <property type="match status" value="1"/>
</dbReference>
<name>A0A933SCN9_UNCEI</name>
<dbReference type="GO" id="GO:0005829">
    <property type="term" value="C:cytosol"/>
    <property type="evidence" value="ECO:0007669"/>
    <property type="project" value="TreeGrafter"/>
</dbReference>
<dbReference type="FunFam" id="3.30.1330.40:FF:000001">
    <property type="entry name" value="L-PSP family endoribonuclease"/>
    <property type="match status" value="1"/>
</dbReference>